<evidence type="ECO:0000256" key="12">
    <source>
        <dbReference type="ARBA" id="ARBA00022837"/>
    </source>
</evidence>
<comment type="subcellular location">
    <subcellularLocation>
        <location evidence="5">Cytoplasm</location>
    </subcellularLocation>
</comment>
<evidence type="ECO:0000313" key="19">
    <source>
        <dbReference type="Proteomes" id="UP000299102"/>
    </source>
</evidence>
<dbReference type="PANTHER" id="PTHR10907">
    <property type="entry name" value="REGUCALCIN"/>
    <property type="match status" value="1"/>
</dbReference>
<dbReference type="GO" id="GO:0030234">
    <property type="term" value="F:enzyme regulator activity"/>
    <property type="evidence" value="ECO:0007669"/>
    <property type="project" value="InterPro"/>
</dbReference>
<evidence type="ECO:0000256" key="14">
    <source>
        <dbReference type="PIRSR" id="PIRSR605511-1"/>
    </source>
</evidence>
<feature type="binding site" evidence="15">
    <location>
        <position position="45"/>
    </location>
    <ligand>
        <name>a divalent metal cation</name>
        <dbReference type="ChEBI" id="CHEBI:60240"/>
    </ligand>
</feature>
<feature type="binding site" evidence="15">
    <location>
        <position position="138"/>
    </location>
    <ligand>
        <name>substrate</name>
    </ligand>
</feature>
<comment type="cofactor">
    <cofactor evidence="15">
        <name>Zn(2+)</name>
        <dbReference type="ChEBI" id="CHEBI:29105"/>
    </cofactor>
    <text evidence="15">Binds 1 divalent metal cation per subunit.</text>
</comment>
<feature type="binding site" evidence="15">
    <location>
        <position position="136"/>
    </location>
    <ligand>
        <name>substrate</name>
    </ligand>
</feature>
<proteinExistence type="inferred from homology"/>
<comment type="cofactor">
    <cofactor evidence="2">
        <name>Ca(2+)</name>
        <dbReference type="ChEBI" id="CHEBI:29108"/>
    </cofactor>
</comment>
<evidence type="ECO:0000256" key="11">
    <source>
        <dbReference type="ARBA" id="ARBA00022801"/>
    </source>
</evidence>
<evidence type="ECO:0000256" key="1">
    <source>
        <dbReference type="ARBA" id="ARBA00001589"/>
    </source>
</evidence>
<evidence type="ECO:0000256" key="3">
    <source>
        <dbReference type="ARBA" id="ARBA00001936"/>
    </source>
</evidence>
<keyword evidence="15" id="KW-0862">Zinc</keyword>
<evidence type="ECO:0000256" key="9">
    <source>
        <dbReference type="ARBA" id="ARBA00022490"/>
    </source>
</evidence>
<dbReference type="Gene3D" id="2.120.10.30">
    <property type="entry name" value="TolB, C-terminal domain"/>
    <property type="match status" value="1"/>
</dbReference>
<name>A0A4C1WVM0_EUMVA</name>
<keyword evidence="12" id="KW-0106">Calcium</keyword>
<comment type="cofactor">
    <cofactor evidence="3">
        <name>Mn(2+)</name>
        <dbReference type="ChEBI" id="CHEBI:29035"/>
    </cofactor>
</comment>
<keyword evidence="10 15" id="KW-0479">Metal-binding</keyword>
<dbReference type="SUPFAM" id="SSF63829">
    <property type="entry name" value="Calcium-dependent phosphotriesterase"/>
    <property type="match status" value="1"/>
</dbReference>
<dbReference type="EMBL" id="BGZK01000639">
    <property type="protein sequence ID" value="GBP54105.1"/>
    <property type="molecule type" value="Genomic_DNA"/>
</dbReference>
<dbReference type="GO" id="GO:0019853">
    <property type="term" value="P:L-ascorbic acid biosynthetic process"/>
    <property type="evidence" value="ECO:0007669"/>
    <property type="project" value="TreeGrafter"/>
</dbReference>
<comment type="similarity">
    <text evidence="6">Belongs to the SMP-30/CGR1 family.</text>
</comment>
<dbReference type="PRINTS" id="PR01791">
    <property type="entry name" value="REGUCALCIN"/>
</dbReference>
<feature type="domain" description="SMP-30/Gluconolactonase/LRE-like region" evidence="17">
    <location>
        <begin position="43"/>
        <end position="300"/>
    </location>
</feature>
<keyword evidence="9" id="KW-0963">Cytoplasm</keyword>
<dbReference type="InterPro" id="IPR013658">
    <property type="entry name" value="SGL"/>
</dbReference>
<dbReference type="Proteomes" id="UP000299102">
    <property type="component" value="Unassembled WGS sequence"/>
</dbReference>
<evidence type="ECO:0000256" key="5">
    <source>
        <dbReference type="ARBA" id="ARBA00004496"/>
    </source>
</evidence>
<feature type="binding site" evidence="15">
    <location>
        <position position="156"/>
    </location>
    <ligand>
        <name>substrate</name>
    </ligand>
</feature>
<dbReference type="STRING" id="151549.A0A4C1WVM0"/>
<organism evidence="18 19">
    <name type="scientific">Eumeta variegata</name>
    <name type="common">Bagworm moth</name>
    <name type="synonym">Eumeta japonica</name>
    <dbReference type="NCBI Taxonomy" id="151549"/>
    <lineage>
        <taxon>Eukaryota</taxon>
        <taxon>Metazoa</taxon>
        <taxon>Ecdysozoa</taxon>
        <taxon>Arthropoda</taxon>
        <taxon>Hexapoda</taxon>
        <taxon>Insecta</taxon>
        <taxon>Pterygota</taxon>
        <taxon>Neoptera</taxon>
        <taxon>Endopterygota</taxon>
        <taxon>Lepidoptera</taxon>
        <taxon>Glossata</taxon>
        <taxon>Ditrysia</taxon>
        <taxon>Tineoidea</taxon>
        <taxon>Psychidae</taxon>
        <taxon>Oiketicinae</taxon>
        <taxon>Eumeta</taxon>
    </lineage>
</organism>
<accession>A0A4C1WVM0</accession>
<evidence type="ECO:0000256" key="8">
    <source>
        <dbReference type="ARBA" id="ARBA00016808"/>
    </source>
</evidence>
<evidence type="ECO:0000313" key="18">
    <source>
        <dbReference type="EMBL" id="GBP54105.1"/>
    </source>
</evidence>
<dbReference type="GO" id="GO:0005737">
    <property type="term" value="C:cytoplasm"/>
    <property type="evidence" value="ECO:0007669"/>
    <property type="project" value="UniProtKB-SubCell"/>
</dbReference>
<dbReference type="Pfam" id="PF08450">
    <property type="entry name" value="SGL"/>
    <property type="match status" value="1"/>
</dbReference>
<dbReference type="GO" id="GO:0004341">
    <property type="term" value="F:gluconolactonase activity"/>
    <property type="evidence" value="ECO:0007669"/>
    <property type="project" value="UniProtKB-EC"/>
</dbReference>
<gene>
    <name evidence="18" type="primary">RGN</name>
    <name evidence="18" type="ORF">EVAR_81273_1</name>
</gene>
<feature type="binding site" evidence="15">
    <location>
        <position position="241"/>
    </location>
    <ligand>
        <name>a divalent metal cation</name>
        <dbReference type="ChEBI" id="CHEBI:60240"/>
    </ligand>
</feature>
<evidence type="ECO:0000256" key="13">
    <source>
        <dbReference type="ARBA" id="ARBA00032464"/>
    </source>
</evidence>
<dbReference type="PRINTS" id="PR01790">
    <property type="entry name" value="SMP30FAMILY"/>
</dbReference>
<evidence type="ECO:0000256" key="16">
    <source>
        <dbReference type="SAM" id="MobiDB-lite"/>
    </source>
</evidence>
<evidence type="ECO:0000256" key="6">
    <source>
        <dbReference type="ARBA" id="ARBA00008853"/>
    </source>
</evidence>
<evidence type="ECO:0000256" key="10">
    <source>
        <dbReference type="ARBA" id="ARBA00022723"/>
    </source>
</evidence>
<dbReference type="AlphaFoldDB" id="A0A4C1WVM0"/>
<feature type="compositionally biased region" description="Basic and acidic residues" evidence="16">
    <location>
        <begin position="135"/>
        <end position="146"/>
    </location>
</feature>
<comment type="caution">
    <text evidence="18">The sequence shown here is derived from an EMBL/GenBank/DDBJ whole genome shotgun (WGS) entry which is preliminary data.</text>
</comment>
<evidence type="ECO:0000259" key="17">
    <source>
        <dbReference type="Pfam" id="PF08450"/>
    </source>
</evidence>
<dbReference type="InterPro" id="IPR011042">
    <property type="entry name" value="6-blade_b-propeller_TolB-like"/>
</dbReference>
<feature type="binding site" evidence="15">
    <location>
        <position position="189"/>
    </location>
    <ligand>
        <name>a divalent metal cation</name>
        <dbReference type="ChEBI" id="CHEBI:60240"/>
    </ligand>
</feature>
<reference evidence="18 19" key="1">
    <citation type="journal article" date="2019" name="Commun. Biol.">
        <title>The bagworm genome reveals a unique fibroin gene that provides high tensile strength.</title>
        <authorList>
            <person name="Kono N."/>
            <person name="Nakamura H."/>
            <person name="Ohtoshi R."/>
            <person name="Tomita M."/>
            <person name="Numata K."/>
            <person name="Arakawa K."/>
        </authorList>
    </citation>
    <scope>NUCLEOTIDE SEQUENCE [LARGE SCALE GENOMIC DNA]</scope>
</reference>
<protein>
    <recommendedName>
        <fullName evidence="8">Regucalcin</fullName>
        <ecNumber evidence="7">3.1.1.17</ecNumber>
    </recommendedName>
    <alternativeName>
        <fullName evidence="13">Gluconolactonase</fullName>
    </alternativeName>
</protein>
<dbReference type="PANTHER" id="PTHR10907:SF66">
    <property type="entry name" value="MIP34848P1-RELATED"/>
    <property type="match status" value="1"/>
</dbReference>
<dbReference type="InterPro" id="IPR008367">
    <property type="entry name" value="Regucalcin"/>
</dbReference>
<keyword evidence="11" id="KW-0378">Hydrolase</keyword>
<dbReference type="InterPro" id="IPR005511">
    <property type="entry name" value="SMP-30"/>
</dbReference>
<comment type="cofactor">
    <cofactor evidence="4">
        <name>Mg(2+)</name>
        <dbReference type="ChEBI" id="CHEBI:18420"/>
    </cofactor>
</comment>
<feature type="region of interest" description="Disordered" evidence="16">
    <location>
        <begin position="135"/>
        <end position="157"/>
    </location>
</feature>
<sequence length="334" mass="36901">MFVLELKWVGSKPPEIFYFYSHSETLLDQMSLKIEKISEPLLLGEGPHWDSDQKVLYFVSILEHTIHRYDPATGEHAKTKLDGRVGFIVPVDGTTDQFVVGVERKFLVIQWDGTDGAPAKTLKVLGEVDKDVPTTRINDGKADPKGRLFGGTMGNEDPPGNFERAKGSLYRIVGPGAPEKLCDKIDISNGLAWDLEEKAFYYIDSLERAIRRYDYDAATGDISNMKLIFDFDKNDLEGVPDGMTIDTDGNLWVAVFDGSSLLKVDPRTEKLLQKIPIPALQVTSATFGGPNLDILFVTTASINIKGVQEPPCGATFMITGLGVKGHPNANFKLY</sequence>
<dbReference type="FunFam" id="2.120.10.30:FF:000027">
    <property type="entry name" value="Regucalcin homologue"/>
    <property type="match status" value="1"/>
</dbReference>
<dbReference type="EC" id="3.1.1.17" evidence="7"/>
<evidence type="ECO:0000256" key="2">
    <source>
        <dbReference type="ARBA" id="ARBA00001913"/>
    </source>
</evidence>
<dbReference type="OrthoDB" id="423498at2759"/>
<comment type="catalytic activity">
    <reaction evidence="1">
        <text>D-glucono-1,5-lactone + H2O = D-gluconate + H(+)</text>
        <dbReference type="Rhea" id="RHEA:10440"/>
        <dbReference type="ChEBI" id="CHEBI:15377"/>
        <dbReference type="ChEBI" id="CHEBI:15378"/>
        <dbReference type="ChEBI" id="CHEBI:16217"/>
        <dbReference type="ChEBI" id="CHEBI:18391"/>
        <dbReference type="EC" id="3.1.1.17"/>
    </reaction>
</comment>
<evidence type="ECO:0000256" key="4">
    <source>
        <dbReference type="ARBA" id="ARBA00001946"/>
    </source>
</evidence>
<evidence type="ECO:0000256" key="7">
    <source>
        <dbReference type="ARBA" id="ARBA00013227"/>
    </source>
</evidence>
<keyword evidence="19" id="KW-1185">Reference proteome</keyword>
<dbReference type="GO" id="GO:0005509">
    <property type="term" value="F:calcium ion binding"/>
    <property type="evidence" value="ECO:0007669"/>
    <property type="project" value="InterPro"/>
</dbReference>
<evidence type="ECO:0000256" key="15">
    <source>
        <dbReference type="PIRSR" id="PIRSR605511-2"/>
    </source>
</evidence>
<feature type="active site" description="Proton donor/acceptor" evidence="14">
    <location>
        <position position="241"/>
    </location>
</feature>